<dbReference type="SUPFAM" id="SSF47413">
    <property type="entry name" value="lambda repressor-like DNA-binding domains"/>
    <property type="match status" value="1"/>
</dbReference>
<dbReference type="PANTHER" id="PTHR43236:SF2">
    <property type="entry name" value="BLL0069 PROTEIN"/>
    <property type="match status" value="1"/>
</dbReference>
<keyword evidence="3" id="KW-1185">Reference proteome</keyword>
<reference evidence="2 3" key="1">
    <citation type="submission" date="2024-03" db="EMBL/GenBank/DDBJ databases">
        <title>Phenotype and Genome Characterization of a Sulfate-Reducing Bacterium Pseudodesulfovibrio sp. strain 5S69, isolated from Petroleum Reservoir in Tatarstan (Russia).</title>
        <authorList>
            <person name="Bidzhieva S.K."/>
            <person name="Kadnikov V."/>
            <person name="Tourova T.P."/>
            <person name="Samigullina S.R."/>
            <person name="Sokolova D.S."/>
            <person name="Poltaraus A.B."/>
            <person name="Avtukh A.N."/>
            <person name="Tereshina V.M."/>
            <person name="Mardanov A.V."/>
            <person name="Nazina T.N."/>
        </authorList>
    </citation>
    <scope>NUCLEOTIDE SEQUENCE [LARGE SCALE GENOMIC DNA]</scope>
    <source>
        <strain evidence="2 3">5S69</strain>
    </source>
</reference>
<name>A0ABZ2J386_9BACT</name>
<dbReference type="Gene3D" id="1.10.260.40">
    <property type="entry name" value="lambda repressor-like DNA-binding domains"/>
    <property type="match status" value="1"/>
</dbReference>
<evidence type="ECO:0000259" key="1">
    <source>
        <dbReference type="PROSITE" id="PS50943"/>
    </source>
</evidence>
<protein>
    <submittedName>
        <fullName evidence="2">Helix-turn-helix domain-containing protein</fullName>
    </submittedName>
</protein>
<dbReference type="RefSeq" id="WP_338669381.1">
    <property type="nucleotide sequence ID" value="NZ_CP146609.1"/>
</dbReference>
<evidence type="ECO:0000313" key="2">
    <source>
        <dbReference type="EMBL" id="WWX23684.1"/>
    </source>
</evidence>
<accession>A0ABZ2J386</accession>
<dbReference type="PANTHER" id="PTHR43236">
    <property type="entry name" value="ANTITOXIN HIGA1"/>
    <property type="match status" value="1"/>
</dbReference>
<dbReference type="InterPro" id="IPR010982">
    <property type="entry name" value="Lambda_DNA-bd_dom_sf"/>
</dbReference>
<proteinExistence type="predicted"/>
<organism evidence="2 3">
    <name type="scientific">Pseudodesulfovibrio methanolicus</name>
    <dbReference type="NCBI Taxonomy" id="3126690"/>
    <lineage>
        <taxon>Bacteria</taxon>
        <taxon>Pseudomonadati</taxon>
        <taxon>Thermodesulfobacteriota</taxon>
        <taxon>Desulfovibrionia</taxon>
        <taxon>Desulfovibrionales</taxon>
        <taxon>Desulfovibrionaceae</taxon>
    </lineage>
</organism>
<dbReference type="Pfam" id="PF01381">
    <property type="entry name" value="HTH_3"/>
    <property type="match status" value="1"/>
</dbReference>
<dbReference type="Proteomes" id="UP001385389">
    <property type="component" value="Chromosome"/>
</dbReference>
<feature type="domain" description="HTH cro/C1-type" evidence="1">
    <location>
        <begin position="80"/>
        <end position="134"/>
    </location>
</feature>
<dbReference type="InterPro" id="IPR052345">
    <property type="entry name" value="Rad_response_metalloprotease"/>
</dbReference>
<dbReference type="Gene3D" id="1.10.10.2910">
    <property type="match status" value="1"/>
</dbReference>
<dbReference type="EMBL" id="CP146609">
    <property type="protein sequence ID" value="WWX23684.1"/>
    <property type="molecule type" value="Genomic_DNA"/>
</dbReference>
<dbReference type="InterPro" id="IPR001387">
    <property type="entry name" value="Cro/C1-type_HTH"/>
</dbReference>
<gene>
    <name evidence="2" type="ORF">V8V93_05640</name>
</gene>
<dbReference type="CDD" id="cd00093">
    <property type="entry name" value="HTH_XRE"/>
    <property type="match status" value="1"/>
</dbReference>
<dbReference type="SMART" id="SM00530">
    <property type="entry name" value="HTH_XRE"/>
    <property type="match status" value="1"/>
</dbReference>
<dbReference type="PROSITE" id="PS50943">
    <property type="entry name" value="HTH_CROC1"/>
    <property type="match status" value="1"/>
</dbReference>
<sequence length="461" mass="52356">MNELKTLISQVKAGDWEAIKDSKLLFVRSQDHLAVHDSNANGRVLTAFETATYYPDKLMEVLEYGVASLPCLRDEPADTIRSARESFGISIEELARYTQVPEETIRDAENSNSRTPILELQKIAHALDIDDAQLSINPKSDNHSFGYRLRTFSDDNTIEKKDVMAFAEAAWVAQTQLKLESWLGFTADYPLCLFEKNPEYGNPNYRAWRIGYELAEKARELLEVDQDHVFLRETCEKLGIPVIQTELSENIAGATLSVAGMRAIVVANDRRHDDVLIRRMTIAHELGHLLWDTEENLNDIRVDTFDHIGENPQFMNTVDDHDRYVEQRANAFAVHFIGPIDHKFATGITDDTELVVNAVEKFGFSVTSATYHLANRLGRNVTPQRINDESLDRGSWDGKESFGIDLFPISNVPVSRRGLFSYRVAKCYKEKLITISTASSYMKCSEEDFLRNVDLLTGMFE</sequence>
<evidence type="ECO:0000313" key="3">
    <source>
        <dbReference type="Proteomes" id="UP001385389"/>
    </source>
</evidence>